<sequence length="510" mass="57620">MLSRCHCVLLLQLLTVIAGSFPSVKVNLHDAATLPCTQTCSGLVTWTLYHKPHDILAQCNQTSCQSEEGFHMSHDQYLKGDLSLTITDADYTKRSLYTCACKGQEICDVSLQIEACNSSVQIKPGEPLVLDLLISESVEVIYNSTGTDASSSGQICTVAGHSLKCKPEYTRRVSLISAVELQGTTTSDSGVYSIRDTKHEEIIQTYTVTVEGKCGYSMDNDERAYLEEIKHLENWCQENNLLLNVSKTKELIVDCSKKQERHYQPVRISGTTVERVDSFRYLGVHISQDLSWSRHTSSLAKKARQRLYHLRRLRDFRLPSKVLRNFYTCTIESILTGNITVWFGNSTKQDRQALQRVVRSAERITHSELPDLQTTYYKRCQTKARKIVKDPTHPNNRLFSLLSGLYLLTILCVFVCVAEVQPCPDQSSTVTVLMVLLALTGAGLVAAVLVIVQLRKQISRSRKEVESMFSRQLLYFTGQTNSHYLRGYELPALGTLPVEEYQRSLQHMQE</sequence>
<evidence type="ECO:0000259" key="3">
    <source>
        <dbReference type="SMART" id="SM00409"/>
    </source>
</evidence>
<reference evidence="4" key="1">
    <citation type="submission" date="2023-03" db="EMBL/GenBank/DDBJ databases">
        <title>Electrophorus voltai genome.</title>
        <authorList>
            <person name="Bian C."/>
        </authorList>
    </citation>
    <scope>NUCLEOTIDE SEQUENCE</scope>
    <source>
        <strain evidence="4">CB-2022</strain>
        <tissue evidence="4">Muscle</tissue>
    </source>
</reference>
<feature type="transmembrane region" description="Helical" evidence="1">
    <location>
        <begin position="430"/>
        <end position="452"/>
    </location>
</feature>
<evidence type="ECO:0000256" key="1">
    <source>
        <dbReference type="SAM" id="Phobius"/>
    </source>
</evidence>
<feature type="domain" description="Immunoglobulin" evidence="3">
    <location>
        <begin position="117"/>
        <end position="211"/>
    </location>
</feature>
<dbReference type="EMBL" id="JAROKS010000117">
    <property type="protein sequence ID" value="KAK1784485.1"/>
    <property type="molecule type" value="Genomic_DNA"/>
</dbReference>
<evidence type="ECO:0000256" key="2">
    <source>
        <dbReference type="SAM" id="SignalP"/>
    </source>
</evidence>
<feature type="domain" description="Immunoglobulin" evidence="3">
    <location>
        <begin position="21"/>
        <end position="114"/>
    </location>
</feature>
<organism evidence="4 5">
    <name type="scientific">Electrophorus voltai</name>
    <dbReference type="NCBI Taxonomy" id="2609070"/>
    <lineage>
        <taxon>Eukaryota</taxon>
        <taxon>Metazoa</taxon>
        <taxon>Chordata</taxon>
        <taxon>Craniata</taxon>
        <taxon>Vertebrata</taxon>
        <taxon>Euteleostomi</taxon>
        <taxon>Actinopterygii</taxon>
        <taxon>Neopterygii</taxon>
        <taxon>Teleostei</taxon>
        <taxon>Ostariophysi</taxon>
        <taxon>Gymnotiformes</taxon>
        <taxon>Gymnotoidei</taxon>
        <taxon>Gymnotidae</taxon>
        <taxon>Electrophorus</taxon>
    </lineage>
</organism>
<evidence type="ECO:0000313" key="5">
    <source>
        <dbReference type="Proteomes" id="UP001239994"/>
    </source>
</evidence>
<dbReference type="InterPro" id="IPR036179">
    <property type="entry name" value="Ig-like_dom_sf"/>
</dbReference>
<proteinExistence type="predicted"/>
<dbReference type="GO" id="GO:0008168">
    <property type="term" value="F:methyltransferase activity"/>
    <property type="evidence" value="ECO:0007669"/>
    <property type="project" value="InterPro"/>
</dbReference>
<dbReference type="InterPro" id="IPR003599">
    <property type="entry name" value="Ig_sub"/>
</dbReference>
<dbReference type="PANTHER" id="PTHR33332">
    <property type="entry name" value="REVERSE TRANSCRIPTASE DOMAIN-CONTAINING PROTEIN"/>
    <property type="match status" value="1"/>
</dbReference>
<comment type="caution">
    <text evidence="4">The sequence shown here is derived from an EMBL/GenBank/DDBJ whole genome shotgun (WGS) entry which is preliminary data.</text>
</comment>
<gene>
    <name evidence="4" type="ORF">P4O66_006623</name>
</gene>
<accession>A0AAD9DJ92</accession>
<protein>
    <recommendedName>
        <fullName evidence="3">Immunoglobulin domain-containing protein</fullName>
    </recommendedName>
</protein>
<dbReference type="InterPro" id="IPR015095">
    <property type="entry name" value="AlkB_hom8_N"/>
</dbReference>
<dbReference type="SUPFAM" id="SSF48726">
    <property type="entry name" value="Immunoglobulin"/>
    <property type="match status" value="1"/>
</dbReference>
<dbReference type="GO" id="GO:0016706">
    <property type="term" value="F:2-oxoglutarate-dependent dioxygenase activity"/>
    <property type="evidence" value="ECO:0007669"/>
    <property type="project" value="InterPro"/>
</dbReference>
<keyword evidence="5" id="KW-1185">Reference proteome</keyword>
<name>A0AAD9DJ92_9TELE</name>
<dbReference type="InterPro" id="IPR013783">
    <property type="entry name" value="Ig-like_fold"/>
</dbReference>
<dbReference type="SMART" id="SM00409">
    <property type="entry name" value="IG"/>
    <property type="match status" value="2"/>
</dbReference>
<dbReference type="Pfam" id="PF09004">
    <property type="entry name" value="ALKBH8_N"/>
    <property type="match status" value="1"/>
</dbReference>
<keyword evidence="1" id="KW-0812">Transmembrane</keyword>
<keyword evidence="1" id="KW-1133">Transmembrane helix</keyword>
<dbReference type="Gene3D" id="2.60.40.10">
    <property type="entry name" value="Immunoglobulins"/>
    <property type="match status" value="1"/>
</dbReference>
<feature type="chain" id="PRO_5042057561" description="Immunoglobulin domain-containing protein" evidence="2">
    <location>
        <begin position="20"/>
        <end position="510"/>
    </location>
</feature>
<dbReference type="Proteomes" id="UP001239994">
    <property type="component" value="Unassembled WGS sequence"/>
</dbReference>
<keyword evidence="1" id="KW-0472">Membrane</keyword>
<feature type="signal peptide" evidence="2">
    <location>
        <begin position="1"/>
        <end position="19"/>
    </location>
</feature>
<evidence type="ECO:0000313" key="4">
    <source>
        <dbReference type="EMBL" id="KAK1784485.1"/>
    </source>
</evidence>
<feature type="transmembrane region" description="Helical" evidence="1">
    <location>
        <begin position="398"/>
        <end position="418"/>
    </location>
</feature>
<keyword evidence="2" id="KW-0732">Signal</keyword>
<dbReference type="AlphaFoldDB" id="A0AAD9DJ92"/>